<dbReference type="PANTHER" id="PTHR12832:SF11">
    <property type="entry name" value="LD23868P"/>
    <property type="match status" value="1"/>
</dbReference>
<evidence type="ECO:0000313" key="2">
    <source>
        <dbReference type="EMBL" id="SVE83040.1"/>
    </source>
</evidence>
<reference evidence="2" key="1">
    <citation type="submission" date="2018-08" db="EMBL/GenBank/DDBJ databases">
        <authorList>
            <person name="Cornetti L."/>
        </authorList>
    </citation>
    <scope>NUCLEOTIDE SEQUENCE</scope>
    <source>
        <strain evidence="2">FI-XINB3</strain>
    </source>
</reference>
<dbReference type="EMBL" id="LR013421">
    <property type="protein sequence ID" value="SVE83040.1"/>
    <property type="molecule type" value="mRNA"/>
</dbReference>
<organism evidence="2">
    <name type="scientific">Daphnia magna</name>
    <dbReference type="NCBI Taxonomy" id="35525"/>
    <lineage>
        <taxon>Eukaryota</taxon>
        <taxon>Metazoa</taxon>
        <taxon>Ecdysozoa</taxon>
        <taxon>Arthropoda</taxon>
        <taxon>Crustacea</taxon>
        <taxon>Branchiopoda</taxon>
        <taxon>Diplostraca</taxon>
        <taxon>Cladocera</taxon>
        <taxon>Anomopoda</taxon>
        <taxon>Daphniidae</taxon>
        <taxon>Daphnia</taxon>
    </lineage>
</organism>
<name>A0A4Y7MN08_9CRUS</name>
<dbReference type="InterPro" id="IPR008862">
    <property type="entry name" value="Tcp11"/>
</dbReference>
<dbReference type="GO" id="GO:0007165">
    <property type="term" value="P:signal transduction"/>
    <property type="evidence" value="ECO:0007669"/>
    <property type="project" value="TreeGrafter"/>
</dbReference>
<protein>
    <submittedName>
        <fullName evidence="2">EOG090X04Z9</fullName>
    </submittedName>
</protein>
<gene>
    <name evidence="2" type="primary">EOG090X04Z9</name>
</gene>
<dbReference type="OrthoDB" id="6627680at2759"/>
<proteinExistence type="evidence at transcript level"/>
<dbReference type="Pfam" id="PF05794">
    <property type="entry name" value="Tcp11"/>
    <property type="match status" value="1"/>
</dbReference>
<sequence length="661" mass="74998">MDEDEEHSIVGCAIENTPENKIAMDEDEEHSIVGCAIENTPGINISNWWKKKKKIDIFLEILDVTEECKRSRVQHDPNTPLNMFLSETTLQAWRISLLSVIALTEEMFNAGYFTILTGKFNQDPLERFFGIVRGIDDTPTAHSWLQIFRILSVYNPTKMHLVRGNIDNEENLRVLVSYEECLLNKFKACEKEAARIRESFKEQLLEELSVRVRTTSQSAPAFISASPPGFVSLEEIMKAANSVSKMALAHDIAVDDDFHLEKVDLPTGSIQKTIKDIAHQAFWDLLKEEFEEDPPKYDRALTLLEEIKEWLLSLLLPHQTRSQQEIKDKLDTELIRQQISAGTLDLHSYSQYIISLMARLCAPGRDDKIRELTAMKDIVALYKGIFETLELMRIDMANFTIRMSRPHIAACSVEYERSKFEDYLKITPDGLRNTRAWLHRNRKETSASSASASNNVQIIPSVLVDAFIELLCWEGSHPWPETVAMDEQRFAEMRQKIKGIQMLSSILLVSLNRDIGLQQASPDFRNSVKEHAAVVLGDARSSEELETVLPSVGAQVVEDINKALKSQGAPELSEENKKLIVAEILALRDPGNRVMEIIHSRLMDFLKQVISNEVARPTQIPMGLSLFKSEIAGVAGRFARLVSHNRAVFAQHYANLIQEEA</sequence>
<dbReference type="PANTHER" id="PTHR12832">
    <property type="entry name" value="TESTIS-SPECIFIC PROTEIN PBS13 T-COMPLEX 11"/>
    <property type="match status" value="1"/>
</dbReference>
<comment type="similarity">
    <text evidence="1">Belongs to the TCP11 family.</text>
</comment>
<evidence type="ECO:0000256" key="1">
    <source>
        <dbReference type="ARBA" id="ARBA00010954"/>
    </source>
</evidence>
<accession>A0A4Y7MN08</accession>
<dbReference type="AlphaFoldDB" id="A0A4Y7MN08"/>